<keyword evidence="6 8" id="KW-0057">Aromatic amino acid biosynthesis</keyword>
<evidence type="ECO:0000256" key="4">
    <source>
        <dbReference type="ARBA" id="ARBA00022857"/>
    </source>
</evidence>
<proteinExistence type="inferred from homology"/>
<evidence type="ECO:0000256" key="6">
    <source>
        <dbReference type="ARBA" id="ARBA00023141"/>
    </source>
</evidence>
<dbReference type="GO" id="GO:0019632">
    <property type="term" value="P:shikimate metabolic process"/>
    <property type="evidence" value="ECO:0007669"/>
    <property type="project" value="InterPro"/>
</dbReference>
<dbReference type="HAMAP" id="MF_00222">
    <property type="entry name" value="Shikimate_DH_AroE"/>
    <property type="match status" value="1"/>
</dbReference>
<feature type="domain" description="Shikimate dehydrogenase substrate binding N-terminal" evidence="10">
    <location>
        <begin position="7"/>
        <end position="89"/>
    </location>
</feature>
<feature type="binding site" evidence="8">
    <location>
        <position position="62"/>
    </location>
    <ligand>
        <name>shikimate</name>
        <dbReference type="ChEBI" id="CHEBI:36208"/>
    </ligand>
</feature>
<dbReference type="InterPro" id="IPR011342">
    <property type="entry name" value="Shikimate_DH"/>
</dbReference>
<comment type="function">
    <text evidence="8">Involved in the biosynthesis of the chorismate, which leads to the biosynthesis of aromatic amino acids. Catalyzes the reversible NADPH linked reduction of 3-dehydroshikimate (DHSA) to yield shikimate (SA).</text>
</comment>
<evidence type="ECO:0000256" key="3">
    <source>
        <dbReference type="ARBA" id="ARBA00022605"/>
    </source>
</evidence>
<feature type="domain" description="SDH C-terminal" evidence="11">
    <location>
        <begin position="242"/>
        <end position="272"/>
    </location>
</feature>
<evidence type="ECO:0000256" key="8">
    <source>
        <dbReference type="HAMAP-Rule" id="MF_00222"/>
    </source>
</evidence>
<dbReference type="Pfam" id="PF18317">
    <property type="entry name" value="SDH_C"/>
    <property type="match status" value="1"/>
</dbReference>
<evidence type="ECO:0000259" key="9">
    <source>
        <dbReference type="Pfam" id="PF01488"/>
    </source>
</evidence>
<keyword evidence="13" id="KW-1185">Reference proteome</keyword>
<comment type="caution">
    <text evidence="8">Lacks conserved residue(s) required for the propagation of feature annotation.</text>
</comment>
<gene>
    <name evidence="8 12" type="primary">aroE</name>
    <name evidence="12" type="ORF">D0469_00670</name>
</gene>
<sequence length="278" mass="30239">MKKIYGVIGDPIRHSMSPDIHNDAFARNGIDACYLHFHVKANQLEEAVKGMKAIGVEGFNVTVPHKTAILPLLDEVDEMALAMGAVNTVKKVNGRYIGYNTDGAGFVTALHDKIGRELTSLKTIMIGAGGAARGIYYALSREGLAKIDICNRTIENAEHLIADCPYHNVSEALSIKEAELRLGKYDLIIQTTSIGMSPNVDSSPLKLDLLSEDAFVSDIIYNPLETKIMKTAREKGAAVQNGVDMFVCQAALAFQIWTGIFPDISKMRDIVLDKLGGS</sequence>
<evidence type="ECO:0000259" key="10">
    <source>
        <dbReference type="Pfam" id="PF08501"/>
    </source>
</evidence>
<dbReference type="EC" id="1.1.1.25" evidence="2 8"/>
<accession>A0A372LTX5</accession>
<dbReference type="GO" id="GO:0005829">
    <property type="term" value="C:cytosol"/>
    <property type="evidence" value="ECO:0007669"/>
    <property type="project" value="TreeGrafter"/>
</dbReference>
<keyword evidence="3 8" id="KW-0028">Amino-acid biosynthesis</keyword>
<dbReference type="Proteomes" id="UP000264541">
    <property type="component" value="Unassembled WGS sequence"/>
</dbReference>
<dbReference type="Pfam" id="PF01488">
    <property type="entry name" value="Shikimate_DH"/>
    <property type="match status" value="1"/>
</dbReference>
<dbReference type="NCBIfam" id="NF001319">
    <property type="entry name" value="PRK00258.3-3"/>
    <property type="match status" value="1"/>
</dbReference>
<dbReference type="CDD" id="cd01065">
    <property type="entry name" value="NAD_bind_Shikimate_DH"/>
    <property type="match status" value="1"/>
</dbReference>
<comment type="caution">
    <text evidence="12">The sequence shown here is derived from an EMBL/GenBank/DDBJ whole genome shotgun (WGS) entry which is preliminary data.</text>
</comment>
<evidence type="ECO:0000256" key="2">
    <source>
        <dbReference type="ARBA" id="ARBA00012962"/>
    </source>
</evidence>
<dbReference type="GO" id="GO:0050661">
    <property type="term" value="F:NADP binding"/>
    <property type="evidence" value="ECO:0007669"/>
    <property type="project" value="InterPro"/>
</dbReference>
<dbReference type="EMBL" id="QVTE01000001">
    <property type="protein sequence ID" value="RFU71653.1"/>
    <property type="molecule type" value="Genomic_DNA"/>
</dbReference>
<dbReference type="AlphaFoldDB" id="A0A372LTX5"/>
<protein>
    <recommendedName>
        <fullName evidence="2 8">Shikimate dehydrogenase (NADP(+))</fullName>
        <shortName evidence="8">SDH</shortName>
        <ecNumber evidence="2 8">1.1.1.25</ecNumber>
    </recommendedName>
</protein>
<feature type="binding site" evidence="8">
    <location>
        <position position="249"/>
    </location>
    <ligand>
        <name>shikimate</name>
        <dbReference type="ChEBI" id="CHEBI:36208"/>
    </ligand>
</feature>
<evidence type="ECO:0000256" key="7">
    <source>
        <dbReference type="ARBA" id="ARBA00049442"/>
    </source>
</evidence>
<evidence type="ECO:0000259" key="11">
    <source>
        <dbReference type="Pfam" id="PF18317"/>
    </source>
</evidence>
<keyword evidence="5 8" id="KW-0560">Oxidoreductase</keyword>
<evidence type="ECO:0000313" key="13">
    <source>
        <dbReference type="Proteomes" id="UP000264541"/>
    </source>
</evidence>
<keyword evidence="4 8" id="KW-0521">NADP</keyword>
<dbReference type="GO" id="GO:0009423">
    <property type="term" value="P:chorismate biosynthetic process"/>
    <property type="evidence" value="ECO:0007669"/>
    <property type="project" value="UniProtKB-UniRule"/>
</dbReference>
<dbReference type="PANTHER" id="PTHR21089">
    <property type="entry name" value="SHIKIMATE DEHYDROGENASE"/>
    <property type="match status" value="1"/>
</dbReference>
<dbReference type="InterPro" id="IPR013708">
    <property type="entry name" value="Shikimate_DH-bd_N"/>
</dbReference>
<dbReference type="PANTHER" id="PTHR21089:SF1">
    <property type="entry name" value="BIFUNCTIONAL 3-DEHYDROQUINATE DEHYDRATASE_SHIKIMATE DEHYDROGENASE, CHLOROPLASTIC"/>
    <property type="match status" value="1"/>
</dbReference>
<comment type="similarity">
    <text evidence="8">Belongs to the shikimate dehydrogenase family.</text>
</comment>
<organism evidence="12 13">
    <name type="scientific">Peribacillus saganii</name>
    <dbReference type="NCBI Taxonomy" id="2303992"/>
    <lineage>
        <taxon>Bacteria</taxon>
        <taxon>Bacillati</taxon>
        <taxon>Bacillota</taxon>
        <taxon>Bacilli</taxon>
        <taxon>Bacillales</taxon>
        <taxon>Bacillaceae</taxon>
        <taxon>Peribacillus</taxon>
    </lineage>
</organism>
<evidence type="ECO:0000256" key="5">
    <source>
        <dbReference type="ARBA" id="ARBA00023002"/>
    </source>
</evidence>
<feature type="binding site" evidence="8">
    <location>
        <begin position="15"/>
        <end position="17"/>
    </location>
    <ligand>
        <name>shikimate</name>
        <dbReference type="ChEBI" id="CHEBI:36208"/>
    </ligand>
</feature>
<name>A0A372LTX5_9BACI</name>
<dbReference type="GO" id="GO:0004764">
    <property type="term" value="F:shikimate 3-dehydrogenase (NADP+) activity"/>
    <property type="evidence" value="ECO:0007669"/>
    <property type="project" value="UniProtKB-UniRule"/>
</dbReference>
<feature type="binding site" evidence="8">
    <location>
        <position position="87"/>
    </location>
    <ligand>
        <name>shikimate</name>
        <dbReference type="ChEBI" id="CHEBI:36208"/>
    </ligand>
</feature>
<dbReference type="InterPro" id="IPR041121">
    <property type="entry name" value="SDH_C"/>
</dbReference>
<dbReference type="Gene3D" id="3.40.50.10860">
    <property type="entry name" value="Leucine Dehydrogenase, chain A, domain 1"/>
    <property type="match status" value="1"/>
</dbReference>
<dbReference type="InterPro" id="IPR006151">
    <property type="entry name" value="Shikm_DH/Glu-tRNA_Rdtase"/>
</dbReference>
<dbReference type="GO" id="GO:0009073">
    <property type="term" value="P:aromatic amino acid family biosynthetic process"/>
    <property type="evidence" value="ECO:0007669"/>
    <property type="project" value="UniProtKB-KW"/>
</dbReference>
<dbReference type="GO" id="GO:0008652">
    <property type="term" value="P:amino acid biosynthetic process"/>
    <property type="evidence" value="ECO:0007669"/>
    <property type="project" value="UniProtKB-KW"/>
</dbReference>
<dbReference type="NCBIfam" id="TIGR00507">
    <property type="entry name" value="aroE"/>
    <property type="match status" value="1"/>
</dbReference>
<dbReference type="InterPro" id="IPR022893">
    <property type="entry name" value="Shikimate_DH_fam"/>
</dbReference>
<dbReference type="SUPFAM" id="SSF51735">
    <property type="entry name" value="NAD(P)-binding Rossmann-fold domains"/>
    <property type="match status" value="1"/>
</dbReference>
<feature type="binding site" evidence="8">
    <location>
        <position position="221"/>
    </location>
    <ligand>
        <name>shikimate</name>
        <dbReference type="ChEBI" id="CHEBI:36208"/>
    </ligand>
</feature>
<dbReference type="RefSeq" id="WP_117324728.1">
    <property type="nucleotide sequence ID" value="NZ_QVTE01000001.1"/>
</dbReference>
<feature type="binding site" evidence="8">
    <location>
        <position position="102"/>
    </location>
    <ligand>
        <name>shikimate</name>
        <dbReference type="ChEBI" id="CHEBI:36208"/>
    </ligand>
</feature>
<feature type="binding site" evidence="8">
    <location>
        <position position="219"/>
    </location>
    <ligand>
        <name>NADP(+)</name>
        <dbReference type="ChEBI" id="CHEBI:58349"/>
    </ligand>
</feature>
<feature type="binding site" evidence="8">
    <location>
        <position position="242"/>
    </location>
    <ligand>
        <name>NADP(+)</name>
        <dbReference type="ChEBI" id="CHEBI:58349"/>
    </ligand>
</feature>
<feature type="active site" description="Proton acceptor" evidence="8">
    <location>
        <position position="66"/>
    </location>
</feature>
<evidence type="ECO:0000313" key="12">
    <source>
        <dbReference type="EMBL" id="RFU71653.1"/>
    </source>
</evidence>
<evidence type="ECO:0000256" key="1">
    <source>
        <dbReference type="ARBA" id="ARBA00004871"/>
    </source>
</evidence>
<comment type="catalytic activity">
    <reaction evidence="7 8">
        <text>shikimate + NADP(+) = 3-dehydroshikimate + NADPH + H(+)</text>
        <dbReference type="Rhea" id="RHEA:17737"/>
        <dbReference type="ChEBI" id="CHEBI:15378"/>
        <dbReference type="ChEBI" id="CHEBI:16630"/>
        <dbReference type="ChEBI" id="CHEBI:36208"/>
        <dbReference type="ChEBI" id="CHEBI:57783"/>
        <dbReference type="ChEBI" id="CHEBI:58349"/>
        <dbReference type="EC" id="1.1.1.25"/>
    </reaction>
</comment>
<dbReference type="Gene3D" id="3.40.50.720">
    <property type="entry name" value="NAD(P)-binding Rossmann-like Domain"/>
    <property type="match status" value="1"/>
</dbReference>
<reference evidence="12 13" key="1">
    <citation type="submission" date="2018-08" db="EMBL/GenBank/DDBJ databases">
        <title>Bacillus chawlae sp. nov., Bacillus glennii sp. nov., and Bacillus saganii sp. nov. Isolated from the Vehicle Assembly Building at Kennedy Space Center where the Viking Spacecraft were Assembled.</title>
        <authorList>
            <person name="Seuylemezian A."/>
            <person name="Vaishampayan P."/>
        </authorList>
    </citation>
    <scope>NUCLEOTIDE SEQUENCE [LARGE SCALE GENOMIC DNA]</scope>
    <source>
        <strain evidence="12 13">V47-23a</strain>
    </source>
</reference>
<comment type="subunit">
    <text evidence="8">Homodimer.</text>
</comment>
<dbReference type="Pfam" id="PF08501">
    <property type="entry name" value="Shikimate_dh_N"/>
    <property type="match status" value="1"/>
</dbReference>
<dbReference type="UniPathway" id="UPA00053">
    <property type="reaction ID" value="UER00087"/>
</dbReference>
<feature type="domain" description="Quinate/shikimate 5-dehydrogenase/glutamyl-tRNA reductase" evidence="9">
    <location>
        <begin position="113"/>
        <end position="193"/>
    </location>
</feature>
<dbReference type="SUPFAM" id="SSF53223">
    <property type="entry name" value="Aminoacid dehydrogenase-like, N-terminal domain"/>
    <property type="match status" value="1"/>
</dbReference>
<dbReference type="InterPro" id="IPR036291">
    <property type="entry name" value="NAD(P)-bd_dom_sf"/>
</dbReference>
<feature type="binding site" evidence="8">
    <location>
        <begin position="127"/>
        <end position="131"/>
    </location>
    <ligand>
        <name>NADP(+)</name>
        <dbReference type="ChEBI" id="CHEBI:58349"/>
    </ligand>
</feature>
<dbReference type="InterPro" id="IPR046346">
    <property type="entry name" value="Aminoacid_DH-like_N_sf"/>
</dbReference>
<comment type="pathway">
    <text evidence="1 8">Metabolic intermediate biosynthesis; chorismate biosynthesis; chorismate from D-erythrose 4-phosphate and phosphoenolpyruvate: step 4/7.</text>
</comment>
<dbReference type="OrthoDB" id="9792692at2"/>
<feature type="binding site" evidence="8">
    <location>
        <position position="78"/>
    </location>
    <ligand>
        <name>NADP(+)</name>
        <dbReference type="ChEBI" id="CHEBI:58349"/>
    </ligand>
</feature>